<evidence type="ECO:0000313" key="2">
    <source>
        <dbReference type="Proteomes" id="UP001310386"/>
    </source>
</evidence>
<accession>A0ABU5ZP76</accession>
<keyword evidence="1" id="KW-0378">Hydrolase</keyword>
<dbReference type="EMBL" id="JAYJLD010000046">
    <property type="protein sequence ID" value="MEB3103712.1"/>
    <property type="molecule type" value="Genomic_DNA"/>
</dbReference>
<dbReference type="Proteomes" id="UP001310386">
    <property type="component" value="Unassembled WGS sequence"/>
</dbReference>
<protein>
    <submittedName>
        <fullName evidence="1">Sialidase family protein</fullName>
        <ecNumber evidence="1">3.2.1.-</ecNumber>
    </submittedName>
</protein>
<dbReference type="CDD" id="cd15482">
    <property type="entry name" value="Sialidase_non-viral"/>
    <property type="match status" value="1"/>
</dbReference>
<comment type="caution">
    <text evidence="1">The sequence shown here is derived from an EMBL/GenBank/DDBJ whole genome shotgun (WGS) entry which is preliminary data.</text>
</comment>
<evidence type="ECO:0000313" key="1">
    <source>
        <dbReference type="EMBL" id="MEB3103712.1"/>
    </source>
</evidence>
<organism evidence="1 2">
    <name type="scientific">Ferviditalea candida</name>
    <dbReference type="NCBI Taxonomy" id="3108399"/>
    <lineage>
        <taxon>Bacteria</taxon>
        <taxon>Bacillati</taxon>
        <taxon>Bacillota</taxon>
        <taxon>Bacilli</taxon>
        <taxon>Bacillales</taxon>
        <taxon>Paenibacillaceae</taxon>
        <taxon>Ferviditalea</taxon>
    </lineage>
</organism>
<name>A0ABU5ZP76_9BACL</name>
<gene>
    <name evidence="1" type="ORF">VF724_18915</name>
</gene>
<dbReference type="EC" id="3.2.1.-" evidence="1"/>
<keyword evidence="1" id="KW-0326">Glycosidase</keyword>
<keyword evidence="2" id="KW-1185">Reference proteome</keyword>
<dbReference type="Gene3D" id="2.120.10.10">
    <property type="match status" value="1"/>
</dbReference>
<dbReference type="RefSeq" id="WP_371755838.1">
    <property type="nucleotide sequence ID" value="NZ_JAYJLD010000046.1"/>
</dbReference>
<dbReference type="InterPro" id="IPR036278">
    <property type="entry name" value="Sialidase_sf"/>
</dbReference>
<proteinExistence type="predicted"/>
<sequence length="221" mass="23577">MIKARKTRLIRVSRISPYRNCKVGGPGTNFVNTAVEPWLAIGPATAENGKPLLIGVWQQDRWSNGGARGLVAAFSRDGGRTWKQRTLPFSKCAVPHLKYKRASDPVVSIGPDGKAYAVALSVTVSKTGTQVAESAITAATSSDGGKTWGNFRVIQSDKGPNIINDKETVIADPSKPGTAYVVWDRVTPVSGPAFFSKTTDGEIKSSLIREAAHCTTFSIGS</sequence>
<reference evidence="1" key="1">
    <citation type="submission" date="2023-12" db="EMBL/GenBank/DDBJ databases">
        <title>Fervidustalea candida gen. nov., sp. nov., a novel member of the family Paenibacillaceae isolated from a geothermal area.</title>
        <authorList>
            <person name="Li W.-J."/>
            <person name="Jiao J.-Y."/>
            <person name="Chen Y."/>
        </authorList>
    </citation>
    <scope>NUCLEOTIDE SEQUENCE</scope>
    <source>
        <strain evidence="1">SYSU GA230002</strain>
    </source>
</reference>
<dbReference type="GO" id="GO:0016798">
    <property type="term" value="F:hydrolase activity, acting on glycosyl bonds"/>
    <property type="evidence" value="ECO:0007669"/>
    <property type="project" value="UniProtKB-KW"/>
</dbReference>
<dbReference type="SUPFAM" id="SSF50939">
    <property type="entry name" value="Sialidases"/>
    <property type="match status" value="1"/>
</dbReference>